<evidence type="ECO:0000256" key="1">
    <source>
        <dbReference type="ARBA" id="ARBA00004141"/>
    </source>
</evidence>
<keyword evidence="2 5" id="KW-0812">Transmembrane</keyword>
<dbReference type="EMBL" id="CP032134">
    <property type="protein sequence ID" value="AXY58458.1"/>
    <property type="molecule type" value="Genomic_DNA"/>
</dbReference>
<evidence type="ECO:0000313" key="7">
    <source>
        <dbReference type="Proteomes" id="UP000263753"/>
    </source>
</evidence>
<evidence type="ECO:0000256" key="5">
    <source>
        <dbReference type="SAM" id="Phobius"/>
    </source>
</evidence>
<dbReference type="GO" id="GO:0016020">
    <property type="term" value="C:membrane"/>
    <property type="evidence" value="ECO:0007669"/>
    <property type="project" value="UniProtKB-SubCell"/>
</dbReference>
<dbReference type="PANTHER" id="PTHR10361:SF24">
    <property type="entry name" value="P3 PROTEIN"/>
    <property type="match status" value="1"/>
</dbReference>
<feature type="transmembrane region" description="Helical" evidence="5">
    <location>
        <begin position="138"/>
        <end position="158"/>
    </location>
</feature>
<sequence>MGTGLFTFLLPITLAIMMTGLGLELSPRDFIRVNQYPKAIFLALFSQQILLVIIAFLICVLLTLPPLLSVGLMLLAASPGGPTANMFSYIFKGDVALNISLTGINSLVSTFTMPFIVSLSIAYFLGETQEMAMPIEKITLIFLLIIVPVCVGMALRTSMPEFAQKMNKPMRYLSICFLAGLFLYALYQERSNVLEYFSEIGIATALFCFSGLVTGYVVPQLAGVPDKQARACAFEIGIHNTTVAMAIALTVLNSTTIAVPAAIYSIVMYVFATIFGFILTSHTSNEIISEDKF</sequence>
<reference evidence="7" key="1">
    <citation type="submission" date="2018-09" db="EMBL/GenBank/DDBJ databases">
        <title>The complete genome of Acinetobacter sp. strain WCHAc010005.</title>
        <authorList>
            <person name="Hu Y."/>
            <person name="Long H."/>
            <person name="Feng Y."/>
            <person name="Zong Z."/>
        </authorList>
    </citation>
    <scope>NUCLEOTIDE SEQUENCE [LARGE SCALE GENOMIC DNA]</scope>
    <source>
        <strain evidence="7">WCHAc010005</strain>
    </source>
</reference>
<keyword evidence="3 5" id="KW-1133">Transmembrane helix</keyword>
<dbReference type="Proteomes" id="UP000263753">
    <property type="component" value="Chromosome"/>
</dbReference>
<dbReference type="RefSeq" id="WP_087513891.1">
    <property type="nucleotide sequence ID" value="NZ_CP032134.1"/>
</dbReference>
<evidence type="ECO:0000256" key="3">
    <source>
        <dbReference type="ARBA" id="ARBA00022989"/>
    </source>
</evidence>
<proteinExistence type="predicted"/>
<feature type="transmembrane region" description="Helical" evidence="5">
    <location>
        <begin position="70"/>
        <end position="91"/>
    </location>
</feature>
<dbReference type="KEGG" id="achi:CDG60_11185"/>
<dbReference type="InterPro" id="IPR038770">
    <property type="entry name" value="Na+/solute_symporter_sf"/>
</dbReference>
<evidence type="ECO:0000313" key="6">
    <source>
        <dbReference type="EMBL" id="AXY58458.1"/>
    </source>
</evidence>
<keyword evidence="4 5" id="KW-0472">Membrane</keyword>
<accession>A0A3B7M1I6</accession>
<comment type="subcellular location">
    <subcellularLocation>
        <location evidence="1">Membrane</location>
        <topology evidence="1">Multi-pass membrane protein</topology>
    </subcellularLocation>
</comment>
<dbReference type="Gene3D" id="1.20.1530.20">
    <property type="match status" value="1"/>
</dbReference>
<evidence type="ECO:0000256" key="2">
    <source>
        <dbReference type="ARBA" id="ARBA00022692"/>
    </source>
</evidence>
<organism evidence="6 7">
    <name type="scientific">Acinetobacter chinensis</name>
    <dbReference type="NCBI Taxonomy" id="2004650"/>
    <lineage>
        <taxon>Bacteria</taxon>
        <taxon>Pseudomonadati</taxon>
        <taxon>Pseudomonadota</taxon>
        <taxon>Gammaproteobacteria</taxon>
        <taxon>Moraxellales</taxon>
        <taxon>Moraxellaceae</taxon>
        <taxon>Acinetobacter</taxon>
    </lineage>
</organism>
<feature type="transmembrane region" description="Helical" evidence="5">
    <location>
        <begin position="6"/>
        <end position="27"/>
    </location>
</feature>
<feature type="transmembrane region" description="Helical" evidence="5">
    <location>
        <begin position="170"/>
        <end position="188"/>
    </location>
</feature>
<dbReference type="InterPro" id="IPR002657">
    <property type="entry name" value="BilAc:Na_symport/Acr3"/>
</dbReference>
<feature type="transmembrane region" description="Helical" evidence="5">
    <location>
        <begin position="39"/>
        <end position="64"/>
    </location>
</feature>
<feature type="transmembrane region" description="Helical" evidence="5">
    <location>
        <begin position="231"/>
        <end position="251"/>
    </location>
</feature>
<name>A0A3B7M1I6_9GAMM</name>
<protein>
    <submittedName>
        <fullName evidence="6">Bile acid:sodium symporter family protein</fullName>
    </submittedName>
</protein>
<feature type="transmembrane region" description="Helical" evidence="5">
    <location>
        <begin position="200"/>
        <end position="219"/>
    </location>
</feature>
<gene>
    <name evidence="6" type="ORF">CDG60_11185</name>
</gene>
<evidence type="ECO:0000256" key="4">
    <source>
        <dbReference type="ARBA" id="ARBA00023136"/>
    </source>
</evidence>
<feature type="transmembrane region" description="Helical" evidence="5">
    <location>
        <begin position="257"/>
        <end position="279"/>
    </location>
</feature>
<dbReference type="AlphaFoldDB" id="A0A3B7M1I6"/>
<feature type="transmembrane region" description="Helical" evidence="5">
    <location>
        <begin position="103"/>
        <end position="126"/>
    </location>
</feature>
<dbReference type="InterPro" id="IPR004710">
    <property type="entry name" value="Bilac:Na_transpt"/>
</dbReference>
<dbReference type="PANTHER" id="PTHR10361">
    <property type="entry name" value="SODIUM-BILE ACID COTRANSPORTER"/>
    <property type="match status" value="1"/>
</dbReference>
<dbReference type="Pfam" id="PF01758">
    <property type="entry name" value="SBF"/>
    <property type="match status" value="1"/>
</dbReference>